<feature type="region of interest" description="Disordered" evidence="1">
    <location>
        <begin position="107"/>
        <end position="244"/>
    </location>
</feature>
<feature type="region of interest" description="Disordered" evidence="1">
    <location>
        <begin position="258"/>
        <end position="350"/>
    </location>
</feature>
<feature type="region of interest" description="Disordered" evidence="1">
    <location>
        <begin position="586"/>
        <end position="622"/>
    </location>
</feature>
<dbReference type="OrthoDB" id="2507457at2759"/>
<feature type="compositionally biased region" description="Gly residues" evidence="1">
    <location>
        <begin position="272"/>
        <end position="294"/>
    </location>
</feature>
<reference evidence="3" key="4">
    <citation type="submission" date="2025-05" db="UniProtKB">
        <authorList>
            <consortium name="EnsemblFungi"/>
        </authorList>
    </citation>
    <scope>IDENTIFICATION</scope>
    <source>
        <strain evidence="3">isolate 1-1 / race 1 (BBBD)</strain>
    </source>
</reference>
<evidence type="ECO:0000313" key="3">
    <source>
        <dbReference type="EnsemblFungi" id="PTTG_26152-t43_1-p1"/>
    </source>
</evidence>
<feature type="compositionally biased region" description="Polar residues" evidence="1">
    <location>
        <begin position="21"/>
        <end position="37"/>
    </location>
</feature>
<organism evidence="2">
    <name type="scientific">Puccinia triticina (isolate 1-1 / race 1 (BBBD))</name>
    <name type="common">Brown leaf rust fungus</name>
    <dbReference type="NCBI Taxonomy" id="630390"/>
    <lineage>
        <taxon>Eukaryota</taxon>
        <taxon>Fungi</taxon>
        <taxon>Dikarya</taxon>
        <taxon>Basidiomycota</taxon>
        <taxon>Pucciniomycotina</taxon>
        <taxon>Pucciniomycetes</taxon>
        <taxon>Pucciniales</taxon>
        <taxon>Pucciniaceae</taxon>
        <taxon>Puccinia</taxon>
    </lineage>
</organism>
<accession>A0A180GXP2</accession>
<feature type="compositionally biased region" description="Polar residues" evidence="1">
    <location>
        <begin position="162"/>
        <end position="211"/>
    </location>
</feature>
<feature type="compositionally biased region" description="Basic and acidic residues" evidence="1">
    <location>
        <begin position="609"/>
        <end position="622"/>
    </location>
</feature>
<protein>
    <submittedName>
        <fullName evidence="2 3">Uncharacterized protein</fullName>
    </submittedName>
</protein>
<feature type="region of interest" description="Disordered" evidence="1">
    <location>
        <begin position="1"/>
        <end position="49"/>
    </location>
</feature>
<gene>
    <name evidence="2" type="ORF">PTTG_26152</name>
</gene>
<dbReference type="EnsemblFungi" id="PTTG_26152-t43_1">
    <property type="protein sequence ID" value="PTTG_26152-t43_1-p1"/>
    <property type="gene ID" value="PTTG_26152"/>
</dbReference>
<reference evidence="2" key="1">
    <citation type="submission" date="2009-11" db="EMBL/GenBank/DDBJ databases">
        <authorList>
            <consortium name="The Broad Institute Genome Sequencing Platform"/>
            <person name="Ward D."/>
            <person name="Feldgarden M."/>
            <person name="Earl A."/>
            <person name="Young S.K."/>
            <person name="Zeng Q."/>
            <person name="Koehrsen M."/>
            <person name="Alvarado L."/>
            <person name="Berlin A."/>
            <person name="Bochicchio J."/>
            <person name="Borenstein D."/>
            <person name="Chapman S.B."/>
            <person name="Chen Z."/>
            <person name="Engels R."/>
            <person name="Freedman E."/>
            <person name="Gellesch M."/>
            <person name="Goldberg J."/>
            <person name="Griggs A."/>
            <person name="Gujja S."/>
            <person name="Heilman E."/>
            <person name="Heiman D."/>
            <person name="Hepburn T."/>
            <person name="Howarth C."/>
            <person name="Jen D."/>
            <person name="Larson L."/>
            <person name="Lewis B."/>
            <person name="Mehta T."/>
            <person name="Park D."/>
            <person name="Pearson M."/>
            <person name="Roberts A."/>
            <person name="Saif S."/>
            <person name="Shea T."/>
            <person name="Shenoy N."/>
            <person name="Sisk P."/>
            <person name="Stolte C."/>
            <person name="Sykes S."/>
            <person name="Thomson T."/>
            <person name="Walk T."/>
            <person name="White J."/>
            <person name="Yandava C."/>
            <person name="Izard J."/>
            <person name="Baranova O.V."/>
            <person name="Blanton J.M."/>
            <person name="Tanner A.C."/>
            <person name="Dewhirst F.E."/>
            <person name="Haas B."/>
            <person name="Nusbaum C."/>
            <person name="Birren B."/>
        </authorList>
    </citation>
    <scope>NUCLEOTIDE SEQUENCE [LARGE SCALE GENOMIC DNA]</scope>
    <source>
        <strain evidence="2">1-1 BBBD Race 1</strain>
    </source>
</reference>
<reference evidence="3 4" key="3">
    <citation type="journal article" date="2017" name="G3 (Bethesda)">
        <title>Comparative analysis highlights variable genome content of wheat rusts and divergence of the mating loci.</title>
        <authorList>
            <person name="Cuomo C.A."/>
            <person name="Bakkeren G."/>
            <person name="Khalil H.B."/>
            <person name="Panwar V."/>
            <person name="Joly D."/>
            <person name="Linning R."/>
            <person name="Sakthikumar S."/>
            <person name="Song X."/>
            <person name="Adiconis X."/>
            <person name="Fan L."/>
            <person name="Goldberg J.M."/>
            <person name="Levin J.Z."/>
            <person name="Young S."/>
            <person name="Zeng Q."/>
            <person name="Anikster Y."/>
            <person name="Bruce M."/>
            <person name="Wang M."/>
            <person name="Yin C."/>
            <person name="McCallum B."/>
            <person name="Szabo L.J."/>
            <person name="Hulbert S."/>
            <person name="Chen X."/>
            <person name="Fellers J.P."/>
        </authorList>
    </citation>
    <scope>NUCLEOTIDE SEQUENCE</scope>
    <source>
        <strain evidence="3">isolate 1-1 / race 1 (BBBD)</strain>
        <strain evidence="4">Isolate 1-1 / race 1 (BBBD)</strain>
    </source>
</reference>
<feature type="compositionally biased region" description="Polar residues" evidence="1">
    <location>
        <begin position="317"/>
        <end position="326"/>
    </location>
</feature>
<feature type="compositionally biased region" description="Basic and acidic residues" evidence="1">
    <location>
        <begin position="235"/>
        <end position="244"/>
    </location>
</feature>
<sequence length="826" mass="90850">MYSGGFNWKSNAPPPLGSFPAANNQARFPSTPSSQGHFSPAPSSRGLFPTARHADGQLALLPGAPPAASYSSESRAIPLSLQRPLPGTGQPADSSYHVHRSTNIDLAQPNQTRSHPPPIHTQENLPTLDTTTHHHQSNNQTRYCPTPARTNPDNLPTPALTRISQSNNPNSSRLNVPQHNQTQSHPLLQRTQGQLPTSHTTPLFQSKNQTGYCPPPAHAQPDSLPTADSAQNSQSDHRNPSRTADELEADLLSEINSFTATTSGITSRGRGRGQGLRGGRGSRGGKVVRGGRGSRGGRGRGGHSNTGSRGVSPVEETPSQNTSFLPFNNLEDNKNDEGTPANDENTPVERQQLKPHIMDELQKLELDELRRRAVKYAHYKRLVPDDRIELSKAYFQYQKEVYLIICKQKLHVNPPLEHLGLLSRIKGSTCYNNFCKYDEVASKTFTDPSIHVNERMSLCGELWDELDQETQDMWKDPEFVKAKKKLLGPAETETQPDNIGSLPLKRKARFKIHEWARRMKKDMQNLSTAHNLEGFFVIVPRDPESGLLVTGGSLLGDQFVDMMTCRVPNPCRSFYSFVSGQAAIQQISGKEPPAPVQSKTSNTSKQGKKGVEKPEDAYSNGDKRANLDAVREQLAKAIYDATHGVHDKGWPGTHTKKVLSKLDVILQVKNNPCGVTPEEFCGRLTDMKNRRLKRILMALEEGWVELTGPPVPQVEENGFAAIGGAMLNSDSDASGNGARNSGAPDKERTVVRAGSKWKKPAKKKALRKGIPKGKEKSPILIYLGVGARNVRHQVVIVRAITCALQRSGDWSSVIAKMMILMKTYET</sequence>
<feature type="compositionally biased region" description="Polar residues" evidence="1">
    <location>
        <begin position="137"/>
        <end position="154"/>
    </location>
</feature>
<evidence type="ECO:0000256" key="1">
    <source>
        <dbReference type="SAM" id="MobiDB-lite"/>
    </source>
</evidence>
<evidence type="ECO:0000313" key="4">
    <source>
        <dbReference type="Proteomes" id="UP000005240"/>
    </source>
</evidence>
<proteinExistence type="predicted"/>
<dbReference type="EMBL" id="ADAS02000015">
    <property type="protein sequence ID" value="OAV97139.1"/>
    <property type="molecule type" value="Genomic_DNA"/>
</dbReference>
<dbReference type="Proteomes" id="UP000005240">
    <property type="component" value="Unassembled WGS sequence"/>
</dbReference>
<dbReference type="AlphaFoldDB" id="A0A180GXP2"/>
<name>A0A180GXP2_PUCT1</name>
<feature type="region of interest" description="Disordered" evidence="1">
    <location>
        <begin position="730"/>
        <end position="756"/>
    </location>
</feature>
<dbReference type="VEuPathDB" id="FungiDB:PTTG_26152"/>
<feature type="compositionally biased region" description="Polar residues" evidence="1">
    <location>
        <begin position="730"/>
        <end position="739"/>
    </location>
</feature>
<evidence type="ECO:0000313" key="2">
    <source>
        <dbReference type="EMBL" id="OAV97139.1"/>
    </source>
</evidence>
<reference evidence="2" key="2">
    <citation type="submission" date="2016-05" db="EMBL/GenBank/DDBJ databases">
        <title>Comparative analysis highlights variable genome content of wheat rusts and divergence of the mating loci.</title>
        <authorList>
            <person name="Cuomo C.A."/>
            <person name="Bakkeren G."/>
            <person name="Szabo L."/>
            <person name="Khalil H."/>
            <person name="Joly D."/>
            <person name="Goldberg J."/>
            <person name="Young S."/>
            <person name="Zeng Q."/>
            <person name="Fellers J."/>
        </authorList>
    </citation>
    <scope>NUCLEOTIDE SEQUENCE [LARGE SCALE GENOMIC DNA]</scope>
    <source>
        <strain evidence="2">1-1 BBBD Race 1</strain>
    </source>
</reference>
<dbReference type="CDD" id="cd00084">
    <property type="entry name" value="HMG-box_SF"/>
    <property type="match status" value="1"/>
</dbReference>
<keyword evidence="4" id="KW-1185">Reference proteome</keyword>